<gene>
    <name evidence="2" type="ORF">PIB30_086630</name>
</gene>
<protein>
    <submittedName>
        <fullName evidence="2">Uncharacterized protein</fullName>
    </submittedName>
</protein>
<comment type="caution">
    <text evidence="2">The sequence shown here is derived from an EMBL/GenBank/DDBJ whole genome shotgun (WGS) entry which is preliminary data.</text>
</comment>
<proteinExistence type="predicted"/>
<evidence type="ECO:0000256" key="1">
    <source>
        <dbReference type="SAM" id="MobiDB-lite"/>
    </source>
</evidence>
<accession>A0ABU6YTY5</accession>
<evidence type="ECO:0000313" key="3">
    <source>
        <dbReference type="Proteomes" id="UP001341840"/>
    </source>
</evidence>
<organism evidence="2 3">
    <name type="scientific">Stylosanthes scabra</name>
    <dbReference type="NCBI Taxonomy" id="79078"/>
    <lineage>
        <taxon>Eukaryota</taxon>
        <taxon>Viridiplantae</taxon>
        <taxon>Streptophyta</taxon>
        <taxon>Embryophyta</taxon>
        <taxon>Tracheophyta</taxon>
        <taxon>Spermatophyta</taxon>
        <taxon>Magnoliopsida</taxon>
        <taxon>eudicotyledons</taxon>
        <taxon>Gunneridae</taxon>
        <taxon>Pentapetalae</taxon>
        <taxon>rosids</taxon>
        <taxon>fabids</taxon>
        <taxon>Fabales</taxon>
        <taxon>Fabaceae</taxon>
        <taxon>Papilionoideae</taxon>
        <taxon>50 kb inversion clade</taxon>
        <taxon>dalbergioids sensu lato</taxon>
        <taxon>Dalbergieae</taxon>
        <taxon>Pterocarpus clade</taxon>
        <taxon>Stylosanthes</taxon>
    </lineage>
</organism>
<feature type="region of interest" description="Disordered" evidence="1">
    <location>
        <begin position="41"/>
        <end position="74"/>
    </location>
</feature>
<dbReference type="Proteomes" id="UP001341840">
    <property type="component" value="Unassembled WGS sequence"/>
</dbReference>
<dbReference type="EMBL" id="JASCZI010243147">
    <property type="protein sequence ID" value="MED6212759.1"/>
    <property type="molecule type" value="Genomic_DNA"/>
</dbReference>
<evidence type="ECO:0000313" key="2">
    <source>
        <dbReference type="EMBL" id="MED6212759.1"/>
    </source>
</evidence>
<keyword evidence="3" id="KW-1185">Reference proteome</keyword>
<name>A0ABU6YTY5_9FABA</name>
<reference evidence="2 3" key="1">
    <citation type="journal article" date="2023" name="Plants (Basel)">
        <title>Bridging the Gap: Combining Genomics and Transcriptomics Approaches to Understand Stylosanthes scabra, an Orphan Legume from the Brazilian Caatinga.</title>
        <authorList>
            <person name="Ferreira-Neto J.R.C."/>
            <person name="da Silva M.D."/>
            <person name="Binneck E."/>
            <person name="de Melo N.F."/>
            <person name="da Silva R.H."/>
            <person name="de Melo A.L.T.M."/>
            <person name="Pandolfi V."/>
            <person name="Bustamante F.O."/>
            <person name="Brasileiro-Vidal A.C."/>
            <person name="Benko-Iseppon A.M."/>
        </authorList>
    </citation>
    <scope>NUCLEOTIDE SEQUENCE [LARGE SCALE GENOMIC DNA]</scope>
    <source>
        <tissue evidence="2">Leaves</tissue>
    </source>
</reference>
<sequence>MEEGCTGSGSRRRDEFKGKHGGVTVTVLLSTHLQIDEGLMDWRSADGPNDTGGDKTGQGWEAATGVGDGTTRLR</sequence>